<evidence type="ECO:0000256" key="9">
    <source>
        <dbReference type="ARBA" id="ARBA00023136"/>
    </source>
</evidence>
<keyword evidence="3" id="KW-0813">Transport</keyword>
<dbReference type="Pfam" id="PF08352">
    <property type="entry name" value="oligo_HPY"/>
    <property type="match status" value="1"/>
</dbReference>
<dbReference type="Gene3D" id="3.40.50.300">
    <property type="entry name" value="P-loop containing nucleotide triphosphate hydrolases"/>
    <property type="match status" value="1"/>
</dbReference>
<dbReference type="PANTHER" id="PTHR43297:SF14">
    <property type="entry name" value="ATPASE AAA-TYPE CORE DOMAIN-CONTAINING PROTEIN"/>
    <property type="match status" value="1"/>
</dbReference>
<dbReference type="InterPro" id="IPR050388">
    <property type="entry name" value="ABC_Ni/Peptide_Import"/>
</dbReference>
<evidence type="ECO:0000256" key="6">
    <source>
        <dbReference type="ARBA" id="ARBA00022741"/>
    </source>
</evidence>
<dbReference type="InterPro" id="IPR027417">
    <property type="entry name" value="P-loop_NTPase"/>
</dbReference>
<feature type="domain" description="ABC transporter" evidence="10">
    <location>
        <begin position="7"/>
        <end position="257"/>
    </location>
</feature>
<evidence type="ECO:0000313" key="12">
    <source>
        <dbReference type="Proteomes" id="UP000258476"/>
    </source>
</evidence>
<keyword evidence="5" id="KW-0997">Cell inner membrane</keyword>
<name>A0A3B0PR98_9CHLA</name>
<evidence type="ECO:0000256" key="4">
    <source>
        <dbReference type="ARBA" id="ARBA00022475"/>
    </source>
</evidence>
<proteinExistence type="inferred from homology"/>
<dbReference type="PANTHER" id="PTHR43297">
    <property type="entry name" value="OLIGOPEPTIDE TRANSPORT ATP-BINDING PROTEIN APPD"/>
    <property type="match status" value="1"/>
</dbReference>
<evidence type="ECO:0000313" key="11">
    <source>
        <dbReference type="EMBL" id="SYX08551.1"/>
    </source>
</evidence>
<evidence type="ECO:0000259" key="10">
    <source>
        <dbReference type="PROSITE" id="PS50893"/>
    </source>
</evidence>
<dbReference type="GO" id="GO:0005524">
    <property type="term" value="F:ATP binding"/>
    <property type="evidence" value="ECO:0007669"/>
    <property type="project" value="UniProtKB-KW"/>
</dbReference>
<dbReference type="Proteomes" id="UP000258476">
    <property type="component" value="Chromosome"/>
</dbReference>
<evidence type="ECO:0000256" key="2">
    <source>
        <dbReference type="ARBA" id="ARBA00005417"/>
    </source>
</evidence>
<dbReference type="InterPro" id="IPR013563">
    <property type="entry name" value="Oligopep_ABC_C"/>
</dbReference>
<comment type="similarity">
    <text evidence="2">Belongs to the ABC transporter superfamily.</text>
</comment>
<dbReference type="InterPro" id="IPR003593">
    <property type="entry name" value="AAA+_ATPase"/>
</dbReference>
<gene>
    <name evidence="11" type="primary">gsiA_2</name>
    <name evidence="11" type="ORF">C834K_0066</name>
</gene>
<dbReference type="InterPro" id="IPR003439">
    <property type="entry name" value="ABC_transporter-like_ATP-bd"/>
</dbReference>
<keyword evidence="4" id="KW-1003">Cell membrane</keyword>
<dbReference type="GO" id="GO:0005886">
    <property type="term" value="C:plasma membrane"/>
    <property type="evidence" value="ECO:0007669"/>
    <property type="project" value="UniProtKB-SubCell"/>
</dbReference>
<dbReference type="CDD" id="cd03257">
    <property type="entry name" value="ABC_NikE_OppD_transporters"/>
    <property type="match status" value="1"/>
</dbReference>
<dbReference type="SUPFAM" id="SSF52540">
    <property type="entry name" value="P-loop containing nucleoside triphosphate hydrolases"/>
    <property type="match status" value="1"/>
</dbReference>
<keyword evidence="6" id="KW-0547">Nucleotide-binding</keyword>
<dbReference type="AlphaFoldDB" id="A0A3B0PR98"/>
<evidence type="ECO:0000256" key="5">
    <source>
        <dbReference type="ARBA" id="ARBA00022519"/>
    </source>
</evidence>
<reference evidence="12" key="1">
    <citation type="submission" date="2017-11" db="EMBL/GenBank/DDBJ databases">
        <authorList>
            <person name="Seth-Smith MB H."/>
        </authorList>
    </citation>
    <scope>NUCLEOTIDE SEQUENCE [LARGE SCALE GENOMIC DNA]</scope>
</reference>
<dbReference type="GO" id="GO:0016887">
    <property type="term" value="F:ATP hydrolysis activity"/>
    <property type="evidence" value="ECO:0007669"/>
    <property type="project" value="InterPro"/>
</dbReference>
<keyword evidence="9" id="KW-0472">Membrane</keyword>
<organism evidence="11 12">
    <name type="scientific">Chlamydia poikilotherma</name>
    <dbReference type="NCBI Taxonomy" id="1967783"/>
    <lineage>
        <taxon>Bacteria</taxon>
        <taxon>Pseudomonadati</taxon>
        <taxon>Chlamydiota</taxon>
        <taxon>Chlamydiia</taxon>
        <taxon>Chlamydiales</taxon>
        <taxon>Chlamydiaceae</taxon>
        <taxon>Chlamydia/Chlamydophila group</taxon>
        <taxon>Chlamydia</taxon>
    </lineage>
</organism>
<dbReference type="EMBL" id="LS992154">
    <property type="protein sequence ID" value="SYX08551.1"/>
    <property type="molecule type" value="Genomic_DNA"/>
</dbReference>
<dbReference type="OrthoDB" id="9802264at2"/>
<comment type="subcellular location">
    <subcellularLocation>
        <location evidence="1">Cell inner membrane</location>
        <topology evidence="1">Peripheral membrane protein</topology>
    </subcellularLocation>
</comment>
<evidence type="ECO:0000256" key="8">
    <source>
        <dbReference type="ARBA" id="ARBA00022967"/>
    </source>
</evidence>
<dbReference type="KEGG" id="chla:C834K_0066"/>
<evidence type="ECO:0000256" key="3">
    <source>
        <dbReference type="ARBA" id="ARBA00022448"/>
    </source>
</evidence>
<accession>A0A3B0PR98</accession>
<dbReference type="GO" id="GO:0015833">
    <property type="term" value="P:peptide transport"/>
    <property type="evidence" value="ECO:0007669"/>
    <property type="project" value="InterPro"/>
</dbReference>
<dbReference type="PROSITE" id="PS50893">
    <property type="entry name" value="ABC_TRANSPORTER_2"/>
    <property type="match status" value="1"/>
</dbReference>
<keyword evidence="12" id="KW-1185">Reference proteome</keyword>
<evidence type="ECO:0000256" key="7">
    <source>
        <dbReference type="ARBA" id="ARBA00022840"/>
    </source>
</evidence>
<protein>
    <recommendedName>
        <fullName evidence="10">ABC transporter domain-containing protein</fullName>
    </recommendedName>
</protein>
<dbReference type="SMART" id="SM00382">
    <property type="entry name" value="AAA"/>
    <property type="match status" value="1"/>
</dbReference>
<evidence type="ECO:0000256" key="1">
    <source>
        <dbReference type="ARBA" id="ARBA00004417"/>
    </source>
</evidence>
<dbReference type="Pfam" id="PF00005">
    <property type="entry name" value="ABC_tran"/>
    <property type="match status" value="1"/>
</dbReference>
<dbReference type="PROSITE" id="PS00211">
    <property type="entry name" value="ABC_TRANSPORTER_1"/>
    <property type="match status" value="1"/>
</dbReference>
<dbReference type="InterPro" id="IPR017871">
    <property type="entry name" value="ABC_transporter-like_CS"/>
</dbReference>
<dbReference type="FunFam" id="3.40.50.300:FF:000016">
    <property type="entry name" value="Oligopeptide ABC transporter ATP-binding component"/>
    <property type="match status" value="1"/>
</dbReference>
<dbReference type="RefSeq" id="WP_117273755.1">
    <property type="nucleotide sequence ID" value="NZ_LS992154.1"/>
</dbReference>
<sequence>MTHPPILQVKDLSVSLNKRRERYPIVESLSFDLHKGRTLAIIGESGSGKSVTAQALMQLLPSPLFSTSGKILFHEKDLLEAPRGILKSIFGTKISMIFQNPQSSLNPVFTIEQQFQELIRTHLHLPHKEGKEKIIQALIDTGFHNPELCLKLYPHQLSGGMLQRVSIAMALLASPEILIADEPTTALDVSVQYQILQLLKGLQEKLGMSLLIITHNMGVVAETSDEVLVLYAGRIAEYASAKAIFHNPRHPYTQDLLASRPSLQNDTFTAIPGQPPHYSALPSGCCYYPRCSKAYGKCKIESPEVQNVGKEHKVRCWLYE</sequence>
<keyword evidence="7 11" id="KW-0067">ATP-binding</keyword>
<keyword evidence="8" id="KW-1278">Translocase</keyword>
<dbReference type="NCBIfam" id="TIGR01727">
    <property type="entry name" value="oligo_HPY"/>
    <property type="match status" value="1"/>
</dbReference>